<dbReference type="Proteomes" id="UP000620046">
    <property type="component" value="Unassembled WGS sequence"/>
</dbReference>
<dbReference type="EMBL" id="BMJA01000001">
    <property type="protein sequence ID" value="GGA32315.1"/>
    <property type="molecule type" value="Genomic_DNA"/>
</dbReference>
<keyword evidence="3" id="KW-1185">Reference proteome</keyword>
<feature type="compositionally biased region" description="Basic and acidic residues" evidence="1">
    <location>
        <begin position="13"/>
        <end position="28"/>
    </location>
</feature>
<protein>
    <recommendedName>
        <fullName evidence="4">Transposase</fullName>
    </recommendedName>
</protein>
<sequence length="51" mass="5761">MKQKANVKQSRQRYSDEFKEQALHRAEQEAMAAHDGFPHPPKTSPTSHSAA</sequence>
<accession>A0ABQ1FXD2</accession>
<evidence type="ECO:0008006" key="4">
    <source>
        <dbReference type="Google" id="ProtNLM"/>
    </source>
</evidence>
<gene>
    <name evidence="2" type="ORF">GCM10010981_21760</name>
</gene>
<evidence type="ECO:0000256" key="1">
    <source>
        <dbReference type="SAM" id="MobiDB-lite"/>
    </source>
</evidence>
<comment type="caution">
    <text evidence="2">The sequence shown here is derived from an EMBL/GenBank/DDBJ whole genome shotgun (WGS) entry which is preliminary data.</text>
</comment>
<organism evidence="2 3">
    <name type="scientific">Dyella nitratireducens</name>
    <dbReference type="NCBI Taxonomy" id="1849580"/>
    <lineage>
        <taxon>Bacteria</taxon>
        <taxon>Pseudomonadati</taxon>
        <taxon>Pseudomonadota</taxon>
        <taxon>Gammaproteobacteria</taxon>
        <taxon>Lysobacterales</taxon>
        <taxon>Rhodanobacteraceae</taxon>
        <taxon>Dyella</taxon>
    </lineage>
</organism>
<evidence type="ECO:0000313" key="3">
    <source>
        <dbReference type="Proteomes" id="UP000620046"/>
    </source>
</evidence>
<evidence type="ECO:0000313" key="2">
    <source>
        <dbReference type="EMBL" id="GGA32315.1"/>
    </source>
</evidence>
<proteinExistence type="predicted"/>
<reference evidence="3" key="1">
    <citation type="journal article" date="2019" name="Int. J. Syst. Evol. Microbiol.">
        <title>The Global Catalogue of Microorganisms (GCM) 10K type strain sequencing project: providing services to taxonomists for standard genome sequencing and annotation.</title>
        <authorList>
            <consortium name="The Broad Institute Genomics Platform"/>
            <consortium name="The Broad Institute Genome Sequencing Center for Infectious Disease"/>
            <person name="Wu L."/>
            <person name="Ma J."/>
        </authorList>
    </citation>
    <scope>NUCLEOTIDE SEQUENCE [LARGE SCALE GENOMIC DNA]</scope>
    <source>
        <strain evidence="3">CGMCC 1.15439</strain>
    </source>
</reference>
<feature type="region of interest" description="Disordered" evidence="1">
    <location>
        <begin position="1"/>
        <end position="51"/>
    </location>
</feature>
<name>A0ABQ1FXD2_9GAMM</name>